<evidence type="ECO:0000256" key="2">
    <source>
        <dbReference type="ARBA" id="ARBA00022553"/>
    </source>
</evidence>
<feature type="domain" description="Phosphofurin acidic cluster sorting protein 1/2 C-terminal" evidence="4">
    <location>
        <begin position="427"/>
        <end position="457"/>
    </location>
</feature>
<feature type="region of interest" description="Disordered" evidence="3">
    <location>
        <begin position="291"/>
        <end position="351"/>
    </location>
</feature>
<dbReference type="PANTHER" id="PTHR13280:SF15">
    <property type="entry name" value="PHOSPHOFURIN ACIDIC CLUSTER SORTING PROTEIN 2"/>
    <property type="match status" value="1"/>
</dbReference>
<evidence type="ECO:0000313" key="7">
    <source>
        <dbReference type="Proteomes" id="UP000290572"/>
    </source>
</evidence>
<dbReference type="Proteomes" id="UP000290572">
    <property type="component" value="Unassembled WGS sequence"/>
</dbReference>
<feature type="region of interest" description="Disordered" evidence="3">
    <location>
        <begin position="376"/>
        <end position="412"/>
    </location>
</feature>
<evidence type="ECO:0000259" key="5">
    <source>
        <dbReference type="Pfam" id="PF25332"/>
    </source>
</evidence>
<dbReference type="GO" id="GO:0072659">
    <property type="term" value="P:protein localization to plasma membrane"/>
    <property type="evidence" value="ECO:0007669"/>
    <property type="project" value="TreeGrafter"/>
</dbReference>
<comment type="caution">
    <text evidence="6">The sequence shown here is derived from an EMBL/GenBank/DDBJ whole genome shotgun (WGS) entry which is preliminary data.</text>
</comment>
<organism evidence="6 7">
    <name type="scientific">Labeo rohita</name>
    <name type="common">Indian major carp</name>
    <name type="synonym">Cyprinus rohita</name>
    <dbReference type="NCBI Taxonomy" id="84645"/>
    <lineage>
        <taxon>Eukaryota</taxon>
        <taxon>Metazoa</taxon>
        <taxon>Chordata</taxon>
        <taxon>Craniata</taxon>
        <taxon>Vertebrata</taxon>
        <taxon>Euteleostomi</taxon>
        <taxon>Actinopterygii</taxon>
        <taxon>Neopterygii</taxon>
        <taxon>Teleostei</taxon>
        <taxon>Ostariophysi</taxon>
        <taxon>Cypriniformes</taxon>
        <taxon>Cyprinidae</taxon>
        <taxon>Labeoninae</taxon>
        <taxon>Labeonini</taxon>
        <taxon>Labeo</taxon>
    </lineage>
</organism>
<feature type="region of interest" description="Disordered" evidence="3">
    <location>
        <begin position="817"/>
        <end position="870"/>
    </location>
</feature>
<sequence>MAERSGRLSFPGSGALNRPVPMNLFATWEIDGSSPNCIPRLCSLTLKKLVVMKELDKELISVVIAVKIQGSKRILRSHEIVLPPAGGVETDLALTFSLQYPHFLKREGNKLQILLQRRKRYKNRTILGYKTLAAGSIDMAEVMQHPAEGGQVLALCSNQKEFLGKVAEIWIYSLSSQPIDHEEAAILGQKIKCSDNYSEEEYESFSSEQEASDDAAQGQDLEDDEYEIRKPKKQRRSIVRTASITRQQNFKQRVVALLKRFRVSDEVLDSEQDPAEPPPEVEEDLDLESLEFENPSDSGPDLDDDESVLSTPKPKLKPYFEGISLSSSQTEIGSIHSVRSHREPPSPMDPDKIRAVGGKFQMDNESDNVSMVRHSLLVEPKLAGRRGRSTSLKERQPSRPPNERANSLDNERSFDTRCHLQIPRKTVYDQLNHILVSDSHLPDSIILINTSDWQGQMDPDKIRAVGGKFQMDNESDNVSMGHPEVVTPTTELEMMDNMDSFMERLPPTGRMTKTESLIIPSNRVEPKLAGRRGRSTSLKERQPSRPPNERANSLDNERSFDTRCHLQIPRKTVYDQLNHILVSDSHLPDSIILINTSDWQGQYVSEVLQNHGLPVVCTCTTADIQAAFSTIISRIQRFCNSNSVTPSPVRIGVAGAQHYLSVVLRLFVDHLTHKTPDWLGYLRFLIIPLGVHPVAKYLASIDYRYNSLFQDSAWKDLFHKPEAPTSAVQDSPDVVSRVTQYMLGANGAHQLPIAEAMLTYKQKRKKSFHFDFAVSPDEDSCQKFIPFIGVVNVGIVEQTSATSDKITKKFNTSGFYGLRRKTGDSDDAAPVGSSLLSSTPPAQISPLLKEASPTPPSSPSVHMSSSQGGGQGELMGLQVDYWIAPSERKKEVEKRDSSGKNTLKGTFRSLQVSRLPLGGAETTHQPTMSMNVVTKEKNKKVMFLPKKTKDKEAESKSQVIEGISRLICTAKHQQTMLKVLIDGVEWNDVKFFQLAAQWSSHVKHFPLAVFGPSKGPY</sequence>
<feature type="compositionally biased region" description="Basic and acidic residues" evidence="3">
    <location>
        <begin position="340"/>
        <end position="351"/>
    </location>
</feature>
<accession>A0A498LEM9</accession>
<reference evidence="6 7" key="1">
    <citation type="submission" date="2018-03" db="EMBL/GenBank/DDBJ databases">
        <title>Draft genome sequence of Rohu Carp (Labeo rohita).</title>
        <authorList>
            <person name="Das P."/>
            <person name="Kushwaha B."/>
            <person name="Joshi C.G."/>
            <person name="Kumar D."/>
            <person name="Nagpure N.S."/>
            <person name="Sahoo L."/>
            <person name="Das S.P."/>
            <person name="Bit A."/>
            <person name="Patnaik S."/>
            <person name="Meher P.K."/>
            <person name="Jayasankar P."/>
            <person name="Koringa P.G."/>
            <person name="Patel N.V."/>
            <person name="Hinsu A.T."/>
            <person name="Kumar R."/>
            <person name="Pandey M."/>
            <person name="Agarwal S."/>
            <person name="Srivastava S."/>
            <person name="Singh M."/>
            <person name="Iquebal M.A."/>
            <person name="Jaiswal S."/>
            <person name="Angadi U.B."/>
            <person name="Kumar N."/>
            <person name="Raza M."/>
            <person name="Shah T.M."/>
            <person name="Rai A."/>
            <person name="Jena J.K."/>
        </authorList>
    </citation>
    <scope>NUCLEOTIDE SEQUENCE [LARGE SCALE GENOMIC DNA]</scope>
    <source>
        <strain evidence="6">DASCIFA01</strain>
        <tissue evidence="6">Testis</tissue>
    </source>
</reference>
<gene>
    <name evidence="6" type="ORF">ROHU_033627</name>
</gene>
<dbReference type="InterPro" id="IPR057541">
    <property type="entry name" value="PACS1/2_N"/>
</dbReference>
<keyword evidence="7" id="KW-1185">Reference proteome</keyword>
<protein>
    <submittedName>
        <fullName evidence="6">Phosphofurin acidic cluster sorting 2-like isoform X4</fullName>
    </submittedName>
</protein>
<dbReference type="Pfam" id="PF10254">
    <property type="entry name" value="Pacs-1"/>
    <property type="match status" value="2"/>
</dbReference>
<dbReference type="InterPro" id="IPR019381">
    <property type="entry name" value="PACS1/2_C"/>
</dbReference>
<dbReference type="STRING" id="84645.A0A498LEM9"/>
<evidence type="ECO:0000256" key="3">
    <source>
        <dbReference type="SAM" id="MobiDB-lite"/>
    </source>
</evidence>
<keyword evidence="2" id="KW-0597">Phosphoprotein</keyword>
<feature type="domain" description="Phosphofurin acidic cluster sorting protein 1/2 C-terminal" evidence="4">
    <location>
        <begin position="573"/>
        <end position="1011"/>
    </location>
</feature>
<feature type="region of interest" description="Disordered" evidence="3">
    <location>
        <begin position="198"/>
        <end position="240"/>
    </location>
</feature>
<feature type="domain" description="Phosphofurin acidic cluster sorting protein 1/2 N-terminal C2" evidence="5">
    <location>
        <begin position="20"/>
        <end position="179"/>
    </location>
</feature>
<dbReference type="GO" id="GO:0044325">
    <property type="term" value="F:transmembrane transporter binding"/>
    <property type="evidence" value="ECO:0007669"/>
    <property type="project" value="TreeGrafter"/>
</dbReference>
<dbReference type="AlphaFoldDB" id="A0A498LEM9"/>
<evidence type="ECO:0000259" key="4">
    <source>
        <dbReference type="Pfam" id="PF10254"/>
    </source>
</evidence>
<name>A0A498LEM9_LABRO</name>
<dbReference type="PANTHER" id="PTHR13280">
    <property type="entry name" value="PHOSPHOFURIN ACIDIC CLUSTER SORTING PROTEIN"/>
    <property type="match status" value="1"/>
</dbReference>
<feature type="region of interest" description="Disordered" evidence="3">
    <location>
        <begin position="513"/>
        <end position="558"/>
    </location>
</feature>
<dbReference type="Pfam" id="PF25332">
    <property type="entry name" value="C2_PACS_N"/>
    <property type="match status" value="1"/>
</dbReference>
<evidence type="ECO:0000313" key="6">
    <source>
        <dbReference type="EMBL" id="RXN05024.1"/>
    </source>
</evidence>
<evidence type="ECO:0000256" key="1">
    <source>
        <dbReference type="ARBA" id="ARBA00008590"/>
    </source>
</evidence>
<dbReference type="EMBL" id="QBIY01013424">
    <property type="protein sequence ID" value="RXN05024.1"/>
    <property type="molecule type" value="Genomic_DNA"/>
</dbReference>
<comment type="similarity">
    <text evidence="1">Belongs to the PACS family.</text>
</comment>
<proteinExistence type="inferred from homology"/>